<comment type="caution">
    <text evidence="1">The sequence shown here is derived from an EMBL/GenBank/DDBJ whole genome shotgun (WGS) entry which is preliminary data.</text>
</comment>
<organism evidence="1 2">
    <name type="scientific">Thermoproteota archaeon</name>
    <dbReference type="NCBI Taxonomy" id="2056631"/>
    <lineage>
        <taxon>Archaea</taxon>
        <taxon>Thermoproteota</taxon>
    </lineage>
</organism>
<dbReference type="Proteomes" id="UP000268446">
    <property type="component" value="Unassembled WGS sequence"/>
</dbReference>
<sequence>MSGLLSFAGRVKCFHEFEHSDMLEYENEIINSLRKEWGFTGESEGYINFVEGSISNLKIIADYTLNKVVSRFDFSNVKRLDDVAKLLRAVLECSSLCNLFMVVKGLTSKDIARIRRMTRRFKCRGLIEGGGPQTFRCSLLLDKYAFSLAVYGDLSIIEVLARLKDKREVDKLITSLKLMLRPSLARRILSKFSSRFYFK</sequence>
<reference evidence="1 2" key="1">
    <citation type="submission" date="2018-06" db="EMBL/GenBank/DDBJ databases">
        <title>Extensive metabolic versatility and redundancy in microbially diverse, dynamic hydrothermal sediments.</title>
        <authorList>
            <person name="Dombrowski N."/>
            <person name="Teske A."/>
            <person name="Baker B.J."/>
        </authorList>
    </citation>
    <scope>NUCLEOTIDE SEQUENCE [LARGE SCALE GENOMIC DNA]</scope>
    <source>
        <strain evidence="1">B29_G17</strain>
    </source>
</reference>
<gene>
    <name evidence="1" type="ORF">DRJ20_02915</name>
</gene>
<dbReference type="AlphaFoldDB" id="A0A497EW36"/>
<dbReference type="EMBL" id="QMQZ01000096">
    <property type="protein sequence ID" value="RLE50888.1"/>
    <property type="molecule type" value="Genomic_DNA"/>
</dbReference>
<accession>A0A497EW36</accession>
<name>A0A497EW36_9CREN</name>
<protein>
    <submittedName>
        <fullName evidence="1">Uncharacterized protein</fullName>
    </submittedName>
</protein>
<evidence type="ECO:0000313" key="1">
    <source>
        <dbReference type="EMBL" id="RLE50888.1"/>
    </source>
</evidence>
<evidence type="ECO:0000313" key="2">
    <source>
        <dbReference type="Proteomes" id="UP000268446"/>
    </source>
</evidence>
<proteinExistence type="predicted"/>